<sequence length="108" mass="12070">MKHVFSTLHSALIKKLHKLDLSENSSISNSASSGPTVILKKAGAIPAPLNELLQSPNFEGITLIWYDPCLNTTEDTKQTAKELREINNYVIFHSDQLECIDFIKSIKD</sequence>
<feature type="non-terminal residue" evidence="1">
    <location>
        <position position="1"/>
    </location>
</feature>
<proteinExistence type="predicted"/>
<protein>
    <submittedName>
        <fullName evidence="1">Uncharacterized protein</fullName>
    </submittedName>
</protein>
<evidence type="ECO:0000313" key="2">
    <source>
        <dbReference type="Proteomes" id="UP000676336"/>
    </source>
</evidence>
<evidence type="ECO:0000313" key="1">
    <source>
        <dbReference type="EMBL" id="CAF5146873.1"/>
    </source>
</evidence>
<feature type="non-terminal residue" evidence="1">
    <location>
        <position position="108"/>
    </location>
</feature>
<reference evidence="1" key="1">
    <citation type="submission" date="2021-02" db="EMBL/GenBank/DDBJ databases">
        <authorList>
            <person name="Nowell W R."/>
        </authorList>
    </citation>
    <scope>NUCLEOTIDE SEQUENCE</scope>
</reference>
<dbReference type="Proteomes" id="UP000676336">
    <property type="component" value="Unassembled WGS sequence"/>
</dbReference>
<organism evidence="1 2">
    <name type="scientific">Rotaria magnacalcarata</name>
    <dbReference type="NCBI Taxonomy" id="392030"/>
    <lineage>
        <taxon>Eukaryota</taxon>
        <taxon>Metazoa</taxon>
        <taxon>Spiralia</taxon>
        <taxon>Gnathifera</taxon>
        <taxon>Rotifera</taxon>
        <taxon>Eurotatoria</taxon>
        <taxon>Bdelloidea</taxon>
        <taxon>Philodinida</taxon>
        <taxon>Philodinidae</taxon>
        <taxon>Rotaria</taxon>
    </lineage>
</organism>
<name>A0A8S3FZH8_9BILA</name>
<dbReference type="EMBL" id="CAJOBI010278664">
    <property type="protein sequence ID" value="CAF5146873.1"/>
    <property type="molecule type" value="Genomic_DNA"/>
</dbReference>
<accession>A0A8S3FZH8</accession>
<comment type="caution">
    <text evidence="1">The sequence shown here is derived from an EMBL/GenBank/DDBJ whole genome shotgun (WGS) entry which is preliminary data.</text>
</comment>
<gene>
    <name evidence="1" type="ORF">SMN809_LOCUS63683</name>
</gene>
<dbReference type="AlphaFoldDB" id="A0A8S3FZH8"/>